<dbReference type="EMBL" id="ML986521">
    <property type="protein sequence ID" value="KAF2272435.1"/>
    <property type="molecule type" value="Genomic_DNA"/>
</dbReference>
<accession>A0A6A6J7R0</accession>
<dbReference type="AlphaFoldDB" id="A0A6A6J7R0"/>
<gene>
    <name evidence="2" type="ORF">EI97DRAFT_209930</name>
</gene>
<evidence type="ECO:0000313" key="3">
    <source>
        <dbReference type="Proteomes" id="UP000800097"/>
    </source>
</evidence>
<organism evidence="2 3">
    <name type="scientific">Westerdykella ornata</name>
    <dbReference type="NCBI Taxonomy" id="318751"/>
    <lineage>
        <taxon>Eukaryota</taxon>
        <taxon>Fungi</taxon>
        <taxon>Dikarya</taxon>
        <taxon>Ascomycota</taxon>
        <taxon>Pezizomycotina</taxon>
        <taxon>Dothideomycetes</taxon>
        <taxon>Pleosporomycetidae</taxon>
        <taxon>Pleosporales</taxon>
        <taxon>Sporormiaceae</taxon>
        <taxon>Westerdykella</taxon>
    </lineage>
</organism>
<evidence type="ECO:0000256" key="1">
    <source>
        <dbReference type="SAM" id="MobiDB-lite"/>
    </source>
</evidence>
<keyword evidence="3" id="KW-1185">Reference proteome</keyword>
<dbReference type="RefSeq" id="XP_033649974.1">
    <property type="nucleotide sequence ID" value="XM_033793761.1"/>
</dbReference>
<name>A0A6A6J7R0_WESOR</name>
<dbReference type="GeneID" id="54546936"/>
<proteinExistence type="predicted"/>
<dbReference type="OrthoDB" id="5273928at2759"/>
<sequence length="389" mass="44046">MSSNPPSISPIDVCTGKRPNPKYHRNRNGTSSLLKTALRVCVWNIDYFLPETFAEVPWWIARIIYNELKETDTLTPRTWSLFRQVYTNSVSQACHLNIRKPSPRPSVPAITLPLSQIPLQHLTMLWVHNAIMETENLISLLDLRNLAVLNLQFSVRLSPLPPLPVRDKMIWSWGRAVKESEAFKRLRVLMIRGDGISIGTLMHAATNFPALNLVNLRSPGRKLQIGETPLDLEAWKTLYTNKSPLDEWHSTNEEDDQPELTLIRLNLPIRSKMTALYDYAAIPALDQKPLAVTGETLITVHYAHQIDLHEPPPIYGQPTTDSETTAVAGLRGDPSVWFSRRIVERGKDVVEGSEADRHEERDGGAGARKKRKVRVGKQRDVGEMLRSLV</sequence>
<feature type="compositionally biased region" description="Basic and acidic residues" evidence="1">
    <location>
        <begin position="349"/>
        <end position="363"/>
    </location>
</feature>
<dbReference type="Proteomes" id="UP000800097">
    <property type="component" value="Unassembled WGS sequence"/>
</dbReference>
<evidence type="ECO:0000313" key="2">
    <source>
        <dbReference type="EMBL" id="KAF2272435.1"/>
    </source>
</evidence>
<feature type="region of interest" description="Disordered" evidence="1">
    <location>
        <begin position="1"/>
        <end position="28"/>
    </location>
</feature>
<protein>
    <submittedName>
        <fullName evidence="2">Uncharacterized protein</fullName>
    </submittedName>
</protein>
<reference evidence="2" key="1">
    <citation type="journal article" date="2020" name="Stud. Mycol.">
        <title>101 Dothideomycetes genomes: a test case for predicting lifestyles and emergence of pathogens.</title>
        <authorList>
            <person name="Haridas S."/>
            <person name="Albert R."/>
            <person name="Binder M."/>
            <person name="Bloem J."/>
            <person name="Labutti K."/>
            <person name="Salamov A."/>
            <person name="Andreopoulos B."/>
            <person name="Baker S."/>
            <person name="Barry K."/>
            <person name="Bills G."/>
            <person name="Bluhm B."/>
            <person name="Cannon C."/>
            <person name="Castanera R."/>
            <person name="Culley D."/>
            <person name="Daum C."/>
            <person name="Ezra D."/>
            <person name="Gonzalez J."/>
            <person name="Henrissat B."/>
            <person name="Kuo A."/>
            <person name="Liang C."/>
            <person name="Lipzen A."/>
            <person name="Lutzoni F."/>
            <person name="Magnuson J."/>
            <person name="Mondo S."/>
            <person name="Nolan M."/>
            <person name="Ohm R."/>
            <person name="Pangilinan J."/>
            <person name="Park H.-J."/>
            <person name="Ramirez L."/>
            <person name="Alfaro M."/>
            <person name="Sun H."/>
            <person name="Tritt A."/>
            <person name="Yoshinaga Y."/>
            <person name="Zwiers L.-H."/>
            <person name="Turgeon B."/>
            <person name="Goodwin S."/>
            <person name="Spatafora J."/>
            <person name="Crous P."/>
            <person name="Grigoriev I."/>
        </authorList>
    </citation>
    <scope>NUCLEOTIDE SEQUENCE</scope>
    <source>
        <strain evidence="2">CBS 379.55</strain>
    </source>
</reference>
<feature type="compositionally biased region" description="Basic residues" evidence="1">
    <location>
        <begin position="367"/>
        <end position="376"/>
    </location>
</feature>
<feature type="region of interest" description="Disordered" evidence="1">
    <location>
        <begin position="349"/>
        <end position="377"/>
    </location>
</feature>